<feature type="domain" description="TsaA-like" evidence="5">
    <location>
        <begin position="91"/>
        <end position="229"/>
    </location>
</feature>
<dbReference type="SUPFAM" id="SSF118196">
    <property type="entry name" value="YaeB-like"/>
    <property type="match status" value="1"/>
</dbReference>
<dbReference type="InterPro" id="IPR023370">
    <property type="entry name" value="TrmO-like_N"/>
</dbReference>
<proteinExistence type="inferred from homology"/>
<evidence type="ECO:0000256" key="2">
    <source>
        <dbReference type="ARBA" id="ARBA00033753"/>
    </source>
</evidence>
<feature type="coiled-coil region" evidence="3">
    <location>
        <begin position="11"/>
        <end position="38"/>
    </location>
</feature>
<evidence type="ECO:0000259" key="5">
    <source>
        <dbReference type="PROSITE" id="PS51668"/>
    </source>
</evidence>
<name>A0AAW1VBA3_9CUCU</name>
<dbReference type="InterPro" id="IPR041369">
    <property type="entry name" value="TrmO_C"/>
</dbReference>
<keyword evidence="1" id="KW-0949">S-adenosyl-L-methionine</keyword>
<comment type="similarity">
    <text evidence="2">Belongs to the tRNA methyltransferase O family.</text>
</comment>
<dbReference type="PANTHER" id="PTHR12818">
    <property type="entry name" value="TRNA (ADENINE(37)-N6)-METHYLTRANSFERASE"/>
    <property type="match status" value="1"/>
</dbReference>
<reference evidence="6 7" key="1">
    <citation type="submission" date="2023-03" db="EMBL/GenBank/DDBJ databases">
        <title>Genome insight into feeding habits of ladybird beetles.</title>
        <authorList>
            <person name="Li H.-S."/>
            <person name="Huang Y.-H."/>
            <person name="Pang H."/>
        </authorList>
    </citation>
    <scope>NUCLEOTIDE SEQUENCE [LARGE SCALE GENOMIC DNA]</scope>
    <source>
        <strain evidence="6">SYSU_2023b</strain>
        <tissue evidence="6">Whole body</tissue>
    </source>
</reference>
<gene>
    <name evidence="6" type="ORF">WA026_022818</name>
</gene>
<dbReference type="Proteomes" id="UP001431783">
    <property type="component" value="Unassembled WGS sequence"/>
</dbReference>
<dbReference type="Pfam" id="PF01980">
    <property type="entry name" value="TrmO_N"/>
    <property type="match status" value="1"/>
</dbReference>
<dbReference type="InterPro" id="IPR036413">
    <property type="entry name" value="YaeB-like_sf"/>
</dbReference>
<protein>
    <recommendedName>
        <fullName evidence="5">TsaA-like domain-containing protein</fullName>
    </recommendedName>
</protein>
<comment type="caution">
    <text evidence="6">The sequence shown here is derived from an EMBL/GenBank/DDBJ whole genome shotgun (WGS) entry which is preliminary data.</text>
</comment>
<feature type="compositionally biased region" description="Polar residues" evidence="4">
    <location>
        <begin position="327"/>
        <end position="339"/>
    </location>
</feature>
<keyword evidence="3" id="KW-0175">Coiled coil</keyword>
<dbReference type="NCBIfam" id="TIGR00104">
    <property type="entry name" value="tRNA_TsaA"/>
    <property type="match status" value="1"/>
</dbReference>
<dbReference type="AlphaFoldDB" id="A0AAW1VBA3"/>
<dbReference type="Gene3D" id="3.30.2310.10">
    <property type="entry name" value="YaeB-like"/>
    <property type="match status" value="1"/>
</dbReference>
<dbReference type="Pfam" id="PF18389">
    <property type="entry name" value="TrmO_C"/>
    <property type="match status" value="1"/>
</dbReference>
<dbReference type="Gene3D" id="2.40.30.70">
    <property type="entry name" value="YaeB-like"/>
    <property type="match status" value="1"/>
</dbReference>
<dbReference type="InterPro" id="IPR036414">
    <property type="entry name" value="YaeB_N_sf"/>
</dbReference>
<evidence type="ECO:0000256" key="4">
    <source>
        <dbReference type="SAM" id="MobiDB-lite"/>
    </source>
</evidence>
<dbReference type="EMBL" id="JARQZJ010000141">
    <property type="protein sequence ID" value="KAK9892947.1"/>
    <property type="molecule type" value="Genomic_DNA"/>
</dbReference>
<keyword evidence="7" id="KW-1185">Reference proteome</keyword>
<sequence>MASGVRKGYDLYYLENQLSLARNEIHNLRQQLKTLQHVHRKECDEILKRMNKFKCSNCQGLNCDSNEIGATAIGLSSTSGSSELVKNSVDLKYIGVIHTQFPSKRGTPRQPTICSDAVGKLVMNNDIFTNPHHALQGLEQFSHMWIIFHFHQTDSTHIPAKVAPPRLNGLRMGVFGTRSPHRPSPLGLSLVKINQISENVIYFSGVDMVDQTPVVDIKPYIPQYDTPNQINLYYPEAGLCDNSDEDPLRPPSGDGQSTRNESLEMEDESMVENSNMRTLEGQENERSNIVPGAITNEHSRYFTFEAIRPNSRIGEREAPDGEEEGTNNDNSSISMNPNELPQRQVDSLIDPVRIPVRVPRWVENPVVPTLTVQFKMPAEIQLRQLGLEGEEKKKIIKNVLSEDPRSVYLRERQGDCPYVFRIADLYVSCEFNDEDRTVFVFKVDKGESSEPSEDNL</sequence>
<evidence type="ECO:0000313" key="6">
    <source>
        <dbReference type="EMBL" id="KAK9892947.1"/>
    </source>
</evidence>
<accession>A0AAW1VBA3</accession>
<feature type="region of interest" description="Disordered" evidence="4">
    <location>
        <begin position="308"/>
        <end position="339"/>
    </location>
</feature>
<evidence type="ECO:0000256" key="3">
    <source>
        <dbReference type="SAM" id="Coils"/>
    </source>
</evidence>
<dbReference type="PROSITE" id="PS51668">
    <property type="entry name" value="TSAA_2"/>
    <property type="match status" value="1"/>
</dbReference>
<feature type="region of interest" description="Disordered" evidence="4">
    <location>
        <begin position="236"/>
        <end position="288"/>
    </location>
</feature>
<organism evidence="6 7">
    <name type="scientific">Henosepilachna vigintioctopunctata</name>
    <dbReference type="NCBI Taxonomy" id="420089"/>
    <lineage>
        <taxon>Eukaryota</taxon>
        <taxon>Metazoa</taxon>
        <taxon>Ecdysozoa</taxon>
        <taxon>Arthropoda</taxon>
        <taxon>Hexapoda</taxon>
        <taxon>Insecta</taxon>
        <taxon>Pterygota</taxon>
        <taxon>Neoptera</taxon>
        <taxon>Endopterygota</taxon>
        <taxon>Coleoptera</taxon>
        <taxon>Polyphaga</taxon>
        <taxon>Cucujiformia</taxon>
        <taxon>Coccinelloidea</taxon>
        <taxon>Coccinellidae</taxon>
        <taxon>Epilachninae</taxon>
        <taxon>Epilachnini</taxon>
        <taxon>Henosepilachna</taxon>
    </lineage>
</organism>
<dbReference type="PANTHER" id="PTHR12818:SF0">
    <property type="entry name" value="TRNA (ADENINE(37)-N6)-METHYLTRANSFERASE"/>
    <property type="match status" value="1"/>
</dbReference>
<dbReference type="CDD" id="cd09281">
    <property type="entry name" value="UPF0066"/>
    <property type="match status" value="1"/>
</dbReference>
<evidence type="ECO:0000256" key="1">
    <source>
        <dbReference type="ARBA" id="ARBA00022691"/>
    </source>
</evidence>
<evidence type="ECO:0000313" key="7">
    <source>
        <dbReference type="Proteomes" id="UP001431783"/>
    </source>
</evidence>
<dbReference type="InterPro" id="IPR040372">
    <property type="entry name" value="YaeB-like"/>
</dbReference>